<keyword evidence="3" id="KW-1185">Reference proteome</keyword>
<accession>A0A8X6V9E4</accession>
<organism evidence="2 3">
    <name type="scientific">Trichonephila clavipes</name>
    <name type="common">Golden silk orbweaver</name>
    <name type="synonym">Nephila clavipes</name>
    <dbReference type="NCBI Taxonomy" id="2585209"/>
    <lineage>
        <taxon>Eukaryota</taxon>
        <taxon>Metazoa</taxon>
        <taxon>Ecdysozoa</taxon>
        <taxon>Arthropoda</taxon>
        <taxon>Chelicerata</taxon>
        <taxon>Arachnida</taxon>
        <taxon>Araneae</taxon>
        <taxon>Araneomorphae</taxon>
        <taxon>Entelegynae</taxon>
        <taxon>Araneoidea</taxon>
        <taxon>Nephilidae</taxon>
        <taxon>Trichonephila</taxon>
    </lineage>
</organism>
<sequence>MEFCSNFHLIPSISSNSIHRALKLHFGYFATDIVILNFRSIDISAGTPFFQPAHYAYVTTLSLDNLNSHIFPSTQQVFSNTTMTQTYDSTTLTRSLRLGPITYHGLYYRRYSKTTVGAHFILFLFVSLKCVRIGLIRNQ</sequence>
<keyword evidence="1" id="KW-1133">Transmembrane helix</keyword>
<dbReference type="AlphaFoldDB" id="A0A8X6V9E4"/>
<evidence type="ECO:0000313" key="2">
    <source>
        <dbReference type="EMBL" id="GFY04249.1"/>
    </source>
</evidence>
<name>A0A8X6V9E4_TRICX</name>
<keyword evidence="1" id="KW-0812">Transmembrane</keyword>
<evidence type="ECO:0000256" key="1">
    <source>
        <dbReference type="SAM" id="Phobius"/>
    </source>
</evidence>
<dbReference type="Proteomes" id="UP000887159">
    <property type="component" value="Unassembled WGS sequence"/>
</dbReference>
<protein>
    <submittedName>
        <fullName evidence="2">Uncharacterized protein</fullName>
    </submittedName>
</protein>
<gene>
    <name evidence="2" type="ORF">TNCV_1200271</name>
</gene>
<reference evidence="2" key="1">
    <citation type="submission" date="2020-08" db="EMBL/GenBank/DDBJ databases">
        <title>Multicomponent nature underlies the extraordinary mechanical properties of spider dragline silk.</title>
        <authorList>
            <person name="Kono N."/>
            <person name="Nakamura H."/>
            <person name="Mori M."/>
            <person name="Yoshida Y."/>
            <person name="Ohtoshi R."/>
            <person name="Malay A.D."/>
            <person name="Moran D.A.P."/>
            <person name="Tomita M."/>
            <person name="Numata K."/>
            <person name="Arakawa K."/>
        </authorList>
    </citation>
    <scope>NUCLEOTIDE SEQUENCE</scope>
</reference>
<feature type="transmembrane region" description="Helical" evidence="1">
    <location>
        <begin position="116"/>
        <end position="135"/>
    </location>
</feature>
<dbReference type="EMBL" id="BMAU01021243">
    <property type="protein sequence ID" value="GFY04249.1"/>
    <property type="molecule type" value="Genomic_DNA"/>
</dbReference>
<evidence type="ECO:0000313" key="3">
    <source>
        <dbReference type="Proteomes" id="UP000887159"/>
    </source>
</evidence>
<keyword evidence="1" id="KW-0472">Membrane</keyword>
<proteinExistence type="predicted"/>
<comment type="caution">
    <text evidence="2">The sequence shown here is derived from an EMBL/GenBank/DDBJ whole genome shotgun (WGS) entry which is preliminary data.</text>
</comment>